<gene>
    <name evidence="2" type="ORF">GM418_18950</name>
</gene>
<sequence length="177" mass="20534">MAKIKLYIAQSLNSKIALADGSVEWLESIPNPENTDHGYAEFLDSVGITIMGNSTYKQLISWDIEFPYKTKTNYVFTRNPEVQNTKYVTFVKEHHVDFVQSLREKSKRDIWLIGGGQLNTWFLNEKLIDEIYVFIMPIVVPGGIELFEAIPRETRLELTYSKVYKSGVTELRYKITR</sequence>
<dbReference type="Gene3D" id="3.40.430.10">
    <property type="entry name" value="Dihydrofolate Reductase, subunit A"/>
    <property type="match status" value="1"/>
</dbReference>
<dbReference type="Proteomes" id="UP000428260">
    <property type="component" value="Chromosome"/>
</dbReference>
<feature type="domain" description="Bacterial bifunctional deaminase-reductase C-terminal" evidence="1">
    <location>
        <begin position="84"/>
        <end position="168"/>
    </location>
</feature>
<dbReference type="PANTHER" id="PTHR38011">
    <property type="entry name" value="DIHYDROFOLATE REDUCTASE FAMILY PROTEIN (AFU_ORTHOLOGUE AFUA_8G06820)"/>
    <property type="match status" value="1"/>
</dbReference>
<dbReference type="GO" id="GO:0009231">
    <property type="term" value="P:riboflavin biosynthetic process"/>
    <property type="evidence" value="ECO:0007669"/>
    <property type="project" value="InterPro"/>
</dbReference>
<dbReference type="RefSeq" id="WP_158868816.1">
    <property type="nucleotide sequence ID" value="NZ_CP046401.1"/>
</dbReference>
<dbReference type="InterPro" id="IPR050765">
    <property type="entry name" value="Riboflavin_Biosynth_HTPR"/>
</dbReference>
<dbReference type="InterPro" id="IPR024072">
    <property type="entry name" value="DHFR-like_dom_sf"/>
</dbReference>
<keyword evidence="3" id="KW-1185">Reference proteome</keyword>
<dbReference type="SUPFAM" id="SSF53597">
    <property type="entry name" value="Dihydrofolate reductase-like"/>
    <property type="match status" value="1"/>
</dbReference>
<dbReference type="Pfam" id="PF01872">
    <property type="entry name" value="RibD_C"/>
    <property type="match status" value="1"/>
</dbReference>
<evidence type="ECO:0000313" key="2">
    <source>
        <dbReference type="EMBL" id="QGY45673.1"/>
    </source>
</evidence>
<organism evidence="2 3">
    <name type="scientific">Maribellus comscasis</name>
    <dbReference type="NCBI Taxonomy" id="2681766"/>
    <lineage>
        <taxon>Bacteria</taxon>
        <taxon>Pseudomonadati</taxon>
        <taxon>Bacteroidota</taxon>
        <taxon>Bacteroidia</taxon>
        <taxon>Marinilabiliales</taxon>
        <taxon>Prolixibacteraceae</taxon>
        <taxon>Maribellus</taxon>
    </lineage>
</organism>
<name>A0A6I6K2C7_9BACT</name>
<accession>A0A6I6K2C7</accession>
<protein>
    <submittedName>
        <fullName evidence="2">Dihydrofolate reductase</fullName>
    </submittedName>
</protein>
<dbReference type="KEGG" id="mcos:GM418_18950"/>
<evidence type="ECO:0000313" key="3">
    <source>
        <dbReference type="Proteomes" id="UP000428260"/>
    </source>
</evidence>
<dbReference type="GO" id="GO:0008703">
    <property type="term" value="F:5-amino-6-(5-phosphoribosylamino)uracil reductase activity"/>
    <property type="evidence" value="ECO:0007669"/>
    <property type="project" value="InterPro"/>
</dbReference>
<evidence type="ECO:0000259" key="1">
    <source>
        <dbReference type="Pfam" id="PF01872"/>
    </source>
</evidence>
<dbReference type="InterPro" id="IPR002734">
    <property type="entry name" value="RibDG_C"/>
</dbReference>
<dbReference type="PANTHER" id="PTHR38011:SF11">
    <property type="entry name" value="2,5-DIAMINO-6-RIBOSYLAMINO-4(3H)-PYRIMIDINONE 5'-PHOSPHATE REDUCTASE"/>
    <property type="match status" value="1"/>
</dbReference>
<dbReference type="AlphaFoldDB" id="A0A6I6K2C7"/>
<dbReference type="EMBL" id="CP046401">
    <property type="protein sequence ID" value="QGY45673.1"/>
    <property type="molecule type" value="Genomic_DNA"/>
</dbReference>
<proteinExistence type="predicted"/>
<reference evidence="2 3" key="1">
    <citation type="submission" date="2019-11" db="EMBL/GenBank/DDBJ databases">
        <authorList>
            <person name="Zheng R.K."/>
            <person name="Sun C.M."/>
        </authorList>
    </citation>
    <scope>NUCLEOTIDE SEQUENCE [LARGE SCALE GENOMIC DNA]</scope>
    <source>
        <strain evidence="2 3">WC007</strain>
    </source>
</reference>